<evidence type="ECO:0008006" key="4">
    <source>
        <dbReference type="Google" id="ProtNLM"/>
    </source>
</evidence>
<gene>
    <name evidence="2" type="ORF">BTJ39_05220</name>
</gene>
<dbReference type="Proteomes" id="UP000190667">
    <property type="component" value="Unassembled WGS sequence"/>
</dbReference>
<organism evidence="2 3">
    <name type="scientific">Izhakiella australiensis</name>
    <dbReference type="NCBI Taxonomy" id="1926881"/>
    <lineage>
        <taxon>Bacteria</taxon>
        <taxon>Pseudomonadati</taxon>
        <taxon>Pseudomonadota</taxon>
        <taxon>Gammaproteobacteria</taxon>
        <taxon>Enterobacterales</taxon>
        <taxon>Erwiniaceae</taxon>
        <taxon>Izhakiella</taxon>
    </lineage>
</organism>
<dbReference type="AlphaFoldDB" id="A0A1S8YQM0"/>
<sequence>MYSRHHYSVIDMHSAGAQARVVIGGIPQAKGSTMNQRRQYLAANFDYVRKLLMYEPRGGAQMSGSLIVEPCDPRADVGILFIESGGWLTMCGAGTIGAATALVESGMFPAIEPQTSIVFDTPAGLVTACIEVRDGCVQSVSLENVPSWLAVKDHHIELAQYGDVEVDIAYGGNFYLIAPAERFGLDITPACAEALIAVGRALREKTNATISVRHPLEEVTAPIPNVIFTGRGSQPGVYRNMVLFGEAGVDRSPGGTGTSARMAQRYARGELALNTPFMHESIIGSRFEGRLIGVQTVAGQEMVTPVIKGRAFITALRNFYLDPQDPFQEGFGVGYAADARRPDFSSREGQA</sequence>
<evidence type="ECO:0000313" key="2">
    <source>
        <dbReference type="EMBL" id="OON41364.1"/>
    </source>
</evidence>
<dbReference type="SUPFAM" id="SSF54506">
    <property type="entry name" value="Diaminopimelate epimerase-like"/>
    <property type="match status" value="1"/>
</dbReference>
<dbReference type="Gene3D" id="3.10.310.10">
    <property type="entry name" value="Diaminopimelate Epimerase, Chain A, domain 1"/>
    <property type="match status" value="2"/>
</dbReference>
<protein>
    <recommendedName>
        <fullName evidence="4">Proline racemase</fullName>
    </recommendedName>
</protein>
<dbReference type="SFLD" id="SFLDS00028">
    <property type="entry name" value="Proline_Racemase"/>
    <property type="match status" value="1"/>
</dbReference>
<keyword evidence="3" id="KW-1185">Reference proteome</keyword>
<dbReference type="PIRSF" id="PIRSF029792">
    <property type="entry name" value="Pro_racemase"/>
    <property type="match status" value="1"/>
</dbReference>
<dbReference type="Pfam" id="PF05544">
    <property type="entry name" value="Pro_racemase"/>
    <property type="match status" value="1"/>
</dbReference>
<dbReference type="GO" id="GO:0047580">
    <property type="term" value="F:4-hydroxyproline epimerase activity"/>
    <property type="evidence" value="ECO:0007669"/>
    <property type="project" value="TreeGrafter"/>
</dbReference>
<reference evidence="2 3" key="1">
    <citation type="submission" date="2016-12" db="EMBL/GenBank/DDBJ databases">
        <title>Izhakiella australiana sp. nov. of genus Izhakiella isolated from Australian desert.</title>
        <authorList>
            <person name="Ji M."/>
        </authorList>
    </citation>
    <scope>NUCLEOTIDE SEQUENCE [LARGE SCALE GENOMIC DNA]</scope>
    <source>
        <strain evidence="2 3">D4N98</strain>
    </source>
</reference>
<proteinExistence type="inferred from homology"/>
<dbReference type="EMBL" id="MRUL01000002">
    <property type="protein sequence ID" value="OON41364.1"/>
    <property type="molecule type" value="Genomic_DNA"/>
</dbReference>
<dbReference type="RefSeq" id="WP_078001616.1">
    <property type="nucleotide sequence ID" value="NZ_MRUL01000002.1"/>
</dbReference>
<name>A0A1S8YQM0_9GAMM</name>
<dbReference type="FunFam" id="3.10.310.10:FF:000003">
    <property type="entry name" value="Proline racemase"/>
    <property type="match status" value="1"/>
</dbReference>
<dbReference type="OrthoDB" id="181267at2"/>
<evidence type="ECO:0000313" key="3">
    <source>
        <dbReference type="Proteomes" id="UP000190667"/>
    </source>
</evidence>
<dbReference type="PANTHER" id="PTHR33442">
    <property type="entry name" value="TRANS-3-HYDROXY-L-PROLINE DEHYDRATASE"/>
    <property type="match status" value="1"/>
</dbReference>
<dbReference type="STRING" id="1926881.BTJ39_05220"/>
<comment type="similarity">
    <text evidence="1">Belongs to the proline racemase family.</text>
</comment>
<evidence type="ECO:0000256" key="1">
    <source>
        <dbReference type="ARBA" id="ARBA00007529"/>
    </source>
</evidence>
<dbReference type="InterPro" id="IPR008794">
    <property type="entry name" value="Pro_racemase_fam"/>
</dbReference>
<comment type="caution">
    <text evidence="2">The sequence shown here is derived from an EMBL/GenBank/DDBJ whole genome shotgun (WGS) entry which is preliminary data.</text>
</comment>
<dbReference type="PANTHER" id="PTHR33442:SF5">
    <property type="entry name" value="BIFUNCTIONAL TRANS-3-HYDROXY-L-PROLINE DEHYDRATASE_2-EPIMERASE"/>
    <property type="match status" value="1"/>
</dbReference>
<accession>A0A1S8YQM0</accession>